<dbReference type="PANTHER" id="PTHR23245:SF25">
    <property type="entry name" value="TRNA WYBUTOSINE-SYNTHESIZING PROTEIN 2 HOMOLOG"/>
    <property type="match status" value="1"/>
</dbReference>
<evidence type="ECO:0000256" key="2">
    <source>
        <dbReference type="ARBA" id="ARBA00012265"/>
    </source>
</evidence>
<dbReference type="GO" id="GO:0102522">
    <property type="term" value="F:tRNA 4-demethylwyosine alpha-amino-alpha-carboxypropyltransferase activity"/>
    <property type="evidence" value="ECO:0007669"/>
    <property type="project" value="UniProtKB-EC"/>
</dbReference>
<sequence>MSFSCSSVASYGMFPTAETDGAAGQRAGTGPDGEGGNPPAPRLPLPVRAPFPLQVAVPPRGLTEHGAQGPIHGGVPHRQPRHRAARAASGPRHSRPPRFRFRFRPQQLGSGAFKKRSGGKRGTGGSGAGVPGLPGTPGRGGRGLGDRPAPGASGRPRSLRDAASGTGPEAQPLASLTPPGARQDGGHGGPRGCPHGCPRAGHRAEVRPAPQVRAVGMAALCRASRRLWGWRAERAWPCRQCLEQERLLDGRYGLQRVPGGRVAVPLLPEKLSQLCLPAEVPCELLGIQDPVPSRAARRRSPAQRLREELRRLLGAGWSGELQRDVPHAWQRHGDLVLLSEDSFRAEPWERLGSALGETVAAALGARRVARRGRVMPDGMRSPRVTLLLGQHGWVEHVDNGIRYTFDVTKCMFSPGNITEKLRVASLPCSGEVVVDLYAGIGYFTLPFLVHAGAAFVHACEWNSHAVEALHRSLVLNGVRDRCHIHSGDSRQLQLRDVADRVNLGLIPSSEEGWPVACRVLKKATGGVLHIHHNVETRPALPQSAVLLAERGSAEAASPGGEAQHLAQHGGEETLGARLRPEWQSWAEGTAARIQGLLAQLHGRPWRSSVLHIEPVKSYAPHVHHLVLDLECRPVLPV</sequence>
<dbReference type="EC" id="2.5.1.114" evidence="2"/>
<dbReference type="Pfam" id="PF25132">
    <property type="entry name" value="TYW2_N"/>
    <property type="match status" value="1"/>
</dbReference>
<reference evidence="11" key="1">
    <citation type="submission" date="2020-02" db="EMBL/GenBank/DDBJ databases">
        <authorList>
            <person name="Enbody D E."/>
            <person name="Pettersson E M."/>
        </authorList>
    </citation>
    <scope>NUCLEOTIDE SEQUENCE [LARGE SCALE GENOMIC DNA]</scope>
</reference>
<evidence type="ECO:0000256" key="8">
    <source>
        <dbReference type="ARBA" id="ARBA00037786"/>
    </source>
</evidence>
<dbReference type="FunFam" id="3.30.300.110:FF:000002">
    <property type="entry name" value="tRNA wybutosine-synthesizing protein 2 homolog"/>
    <property type="match status" value="1"/>
</dbReference>
<evidence type="ECO:0000256" key="9">
    <source>
        <dbReference type="ARBA" id="ARBA00049400"/>
    </source>
</evidence>
<comment type="catalytic activity">
    <reaction evidence="9">
        <text>4-demethylwyosine(37) in tRNA(Phe) + S-adenosyl-L-methionine = 4-demethyl-7-[(3S)-3-amino-3-carboxypropyl]wyosine(37) in tRNA(Phe) + S-methyl-5'-thioadenosine + H(+)</text>
        <dbReference type="Rhea" id="RHEA:36355"/>
        <dbReference type="Rhea" id="RHEA-COMP:10164"/>
        <dbReference type="Rhea" id="RHEA-COMP:10378"/>
        <dbReference type="ChEBI" id="CHEBI:15378"/>
        <dbReference type="ChEBI" id="CHEBI:17509"/>
        <dbReference type="ChEBI" id="CHEBI:59789"/>
        <dbReference type="ChEBI" id="CHEBI:64315"/>
        <dbReference type="ChEBI" id="CHEBI:73550"/>
        <dbReference type="EC" id="2.5.1.114"/>
    </reaction>
</comment>
<reference evidence="11" key="3">
    <citation type="submission" date="2025-09" db="UniProtKB">
        <authorList>
            <consortium name="Ensembl"/>
        </authorList>
    </citation>
    <scope>IDENTIFICATION</scope>
</reference>
<dbReference type="InterPro" id="IPR056744">
    <property type="entry name" value="TRM5/TYW2-like_N"/>
</dbReference>
<dbReference type="InterPro" id="IPR030382">
    <property type="entry name" value="MeTrfase_TRM5/TYW2"/>
</dbReference>
<dbReference type="GO" id="GO:0008175">
    <property type="term" value="F:tRNA methyltransferase activity"/>
    <property type="evidence" value="ECO:0007669"/>
    <property type="project" value="TreeGrafter"/>
</dbReference>
<keyword evidence="4" id="KW-0808">Transferase</keyword>
<accession>A0A8U8BZ61</accession>
<dbReference type="CDD" id="cd02440">
    <property type="entry name" value="AdoMet_MTases"/>
    <property type="match status" value="1"/>
</dbReference>
<dbReference type="AlphaFoldDB" id="A0A8U8BZ61"/>
<dbReference type="Gene3D" id="3.30.300.110">
    <property type="entry name" value="Met-10+ protein-like domains"/>
    <property type="match status" value="1"/>
</dbReference>
<proteinExistence type="predicted"/>
<feature type="compositionally biased region" description="Basic residues" evidence="10">
    <location>
        <begin position="92"/>
        <end position="103"/>
    </location>
</feature>
<dbReference type="PANTHER" id="PTHR23245">
    <property type="entry name" value="TRNA METHYLTRANSFERASE"/>
    <property type="match status" value="1"/>
</dbReference>
<evidence type="ECO:0000313" key="11">
    <source>
        <dbReference type="Ensembl" id="ENSCPVP00000027072.1"/>
    </source>
</evidence>
<dbReference type="InterPro" id="IPR056745">
    <property type="entry name" value="TYW2_N"/>
</dbReference>
<feature type="region of interest" description="Disordered" evidence="10">
    <location>
        <begin position="59"/>
        <end position="199"/>
    </location>
</feature>
<dbReference type="GO" id="GO:0030488">
    <property type="term" value="P:tRNA methylation"/>
    <property type="evidence" value="ECO:0007669"/>
    <property type="project" value="TreeGrafter"/>
</dbReference>
<dbReference type="Gene3D" id="3.40.50.150">
    <property type="entry name" value="Vaccinia Virus protein VP39"/>
    <property type="match status" value="1"/>
</dbReference>
<evidence type="ECO:0000256" key="1">
    <source>
        <dbReference type="ARBA" id="ARBA00004797"/>
    </source>
</evidence>
<keyword evidence="12" id="KW-1185">Reference proteome</keyword>
<evidence type="ECO:0000256" key="7">
    <source>
        <dbReference type="ARBA" id="ARBA00031315"/>
    </source>
</evidence>
<protein>
    <recommendedName>
        <fullName evidence="3">tRNA wybutosine-synthesizing protein 2 homolog</fullName>
        <ecNumber evidence="2">2.5.1.114</ecNumber>
    </recommendedName>
    <alternativeName>
        <fullName evidence="7">tRNA(Phe) (4-demethylwyosine(37)-C(7)) aminocarboxypropyltransferase</fullName>
    </alternativeName>
</protein>
<feature type="region of interest" description="Disordered" evidence="10">
    <location>
        <begin position="17"/>
        <end position="47"/>
    </location>
</feature>
<dbReference type="Proteomes" id="UP000694382">
    <property type="component" value="Chromosome 4A"/>
</dbReference>
<feature type="compositionally biased region" description="Pro residues" evidence="10">
    <location>
        <begin position="38"/>
        <end position="47"/>
    </location>
</feature>
<name>A0A8U8BZ61_GEOPR</name>
<dbReference type="GO" id="GO:0005737">
    <property type="term" value="C:cytoplasm"/>
    <property type="evidence" value="ECO:0007669"/>
    <property type="project" value="TreeGrafter"/>
</dbReference>
<dbReference type="InterPro" id="IPR056743">
    <property type="entry name" value="TRM5-TYW2-like_MTfase"/>
</dbReference>
<feature type="compositionally biased region" description="Gly residues" evidence="10">
    <location>
        <begin position="120"/>
        <end position="143"/>
    </location>
</feature>
<dbReference type="Pfam" id="PF02475">
    <property type="entry name" value="TRM5-TYW2_MTfase"/>
    <property type="match status" value="1"/>
</dbReference>
<dbReference type="InterPro" id="IPR029063">
    <property type="entry name" value="SAM-dependent_MTases_sf"/>
</dbReference>
<evidence type="ECO:0000256" key="3">
    <source>
        <dbReference type="ARBA" id="ARBA00017179"/>
    </source>
</evidence>
<comment type="pathway">
    <text evidence="1">tRNA modification; wybutosine-tRNA(Phe) biosynthesis.</text>
</comment>
<dbReference type="FunFam" id="3.40.50.150:FF:000201">
    <property type="entry name" value="tRNA wybutosine-synthesizing protein 2 homolog"/>
    <property type="match status" value="1"/>
</dbReference>
<organism evidence="11 12">
    <name type="scientific">Geospiza parvula</name>
    <name type="common">Small tree-finch</name>
    <name type="synonym">Camarhynchus parvulus</name>
    <dbReference type="NCBI Taxonomy" id="87175"/>
    <lineage>
        <taxon>Eukaryota</taxon>
        <taxon>Metazoa</taxon>
        <taxon>Chordata</taxon>
        <taxon>Craniata</taxon>
        <taxon>Vertebrata</taxon>
        <taxon>Euteleostomi</taxon>
        <taxon>Archelosauria</taxon>
        <taxon>Archosauria</taxon>
        <taxon>Dinosauria</taxon>
        <taxon>Saurischia</taxon>
        <taxon>Theropoda</taxon>
        <taxon>Coelurosauria</taxon>
        <taxon>Aves</taxon>
        <taxon>Neognathae</taxon>
        <taxon>Neoaves</taxon>
        <taxon>Telluraves</taxon>
        <taxon>Australaves</taxon>
        <taxon>Passeriformes</taxon>
        <taxon>Thraupidae</taxon>
        <taxon>Camarhynchus</taxon>
    </lineage>
</organism>
<comment type="function">
    <text evidence="8">S-adenosyl-L-methionine-dependent transferase that acts as a component of the wybutosine biosynthesis pathway. Wybutosine is a hyper modified guanosine with a tricyclic base found at the 3'-position adjacent to the anticodon of eukaryotic phenylalanine tRNA. Catalyzes the transfer of the alpha-amino-alpha-carboxypropyl (acp) group from S-adenosyl-L-methionine to the C-7 position of 4-demethylwyosine (imG-14) to produce wybutosine-86.</text>
</comment>
<dbReference type="SUPFAM" id="SSF53335">
    <property type="entry name" value="S-adenosyl-L-methionine-dependent methyltransferases"/>
    <property type="match status" value="1"/>
</dbReference>
<evidence type="ECO:0000256" key="6">
    <source>
        <dbReference type="ARBA" id="ARBA00022694"/>
    </source>
</evidence>
<dbReference type="GO" id="GO:0031591">
    <property type="term" value="P:wybutosine biosynthetic process"/>
    <property type="evidence" value="ECO:0007669"/>
    <property type="project" value="TreeGrafter"/>
</dbReference>
<evidence type="ECO:0000256" key="5">
    <source>
        <dbReference type="ARBA" id="ARBA00022691"/>
    </source>
</evidence>
<keyword evidence="6" id="KW-0819">tRNA processing</keyword>
<evidence type="ECO:0000256" key="10">
    <source>
        <dbReference type="SAM" id="MobiDB-lite"/>
    </source>
</evidence>
<keyword evidence="5" id="KW-0949">S-adenosyl-L-methionine</keyword>
<dbReference type="Pfam" id="PF25133">
    <property type="entry name" value="TYW2_N_2"/>
    <property type="match status" value="1"/>
</dbReference>
<dbReference type="Ensembl" id="ENSCPVT00000025489.1">
    <property type="protein sequence ID" value="ENSCPVP00000027072.1"/>
    <property type="gene ID" value="ENSCPVG00000015695.2"/>
</dbReference>
<dbReference type="PROSITE" id="PS51684">
    <property type="entry name" value="SAM_MT_TRM5_TYW2"/>
    <property type="match status" value="1"/>
</dbReference>
<evidence type="ECO:0000313" key="12">
    <source>
        <dbReference type="Proteomes" id="UP000694382"/>
    </source>
</evidence>
<reference evidence="11" key="2">
    <citation type="submission" date="2025-08" db="UniProtKB">
        <authorList>
            <consortium name="Ensembl"/>
        </authorList>
    </citation>
    <scope>IDENTIFICATION</scope>
</reference>
<evidence type="ECO:0000256" key="4">
    <source>
        <dbReference type="ARBA" id="ARBA00022679"/>
    </source>
</evidence>